<evidence type="ECO:0000256" key="2">
    <source>
        <dbReference type="ARBA" id="ARBA00022942"/>
    </source>
</evidence>
<dbReference type="FunCoup" id="F6PP61">
    <property type="interactions" value="1294"/>
</dbReference>
<dbReference type="Pfam" id="PF00227">
    <property type="entry name" value="Proteasome"/>
    <property type="match status" value="1"/>
</dbReference>
<dbReference type="SUPFAM" id="SSF56235">
    <property type="entry name" value="N-terminal nucleophile aminohydrolases (Ntn hydrolases)"/>
    <property type="match status" value="1"/>
</dbReference>
<organism evidence="5 6">
    <name type="scientific">Ciona intestinalis</name>
    <name type="common">Transparent sea squirt</name>
    <name type="synonym">Ascidia intestinalis</name>
    <dbReference type="NCBI Taxonomy" id="7719"/>
    <lineage>
        <taxon>Eukaryota</taxon>
        <taxon>Metazoa</taxon>
        <taxon>Chordata</taxon>
        <taxon>Tunicata</taxon>
        <taxon>Ascidiacea</taxon>
        <taxon>Phlebobranchia</taxon>
        <taxon>Cionidae</taxon>
        <taxon>Ciona</taxon>
    </lineage>
</organism>
<reference evidence="5" key="3">
    <citation type="submission" date="2025-08" db="UniProtKB">
        <authorList>
            <consortium name="Ensembl"/>
        </authorList>
    </citation>
    <scope>IDENTIFICATION</scope>
</reference>
<dbReference type="InterPro" id="IPR016050">
    <property type="entry name" value="Proteasome_bsu_CS"/>
</dbReference>
<protein>
    <recommendedName>
        <fullName evidence="4">Proteasome subunit beta</fullName>
    </recommendedName>
</protein>
<dbReference type="PANTHER" id="PTHR32194">
    <property type="entry name" value="METALLOPROTEASE TLDD"/>
    <property type="match status" value="1"/>
</dbReference>
<dbReference type="GeneTree" id="ENSGT00390000000698"/>
<dbReference type="InterPro" id="IPR001353">
    <property type="entry name" value="Proteasome_sua/b"/>
</dbReference>
<reference evidence="5" key="4">
    <citation type="submission" date="2025-09" db="UniProtKB">
        <authorList>
            <consortium name="Ensembl"/>
        </authorList>
    </citation>
    <scope>IDENTIFICATION</scope>
</reference>
<comment type="subcellular location">
    <subcellularLocation>
        <location evidence="4">Cytoplasm</location>
    </subcellularLocation>
    <subcellularLocation>
        <location evidence="4">Nucleus</location>
    </subcellularLocation>
</comment>
<evidence type="ECO:0000256" key="1">
    <source>
        <dbReference type="ARBA" id="ARBA00022490"/>
    </source>
</evidence>
<accession>F6PP61</accession>
<dbReference type="InterPro" id="IPR023333">
    <property type="entry name" value="Proteasome_suB-type"/>
</dbReference>
<keyword evidence="6" id="KW-1185">Reference proteome</keyword>
<dbReference type="PROSITE" id="PS00854">
    <property type="entry name" value="PROTEASOME_BETA_1"/>
    <property type="match status" value="1"/>
</dbReference>
<dbReference type="STRING" id="7719.ENSCINP00000004728"/>
<comment type="function">
    <text evidence="4">Non-catalytic component of the proteasome.</text>
</comment>
<dbReference type="GO" id="GO:0005829">
    <property type="term" value="C:cytosol"/>
    <property type="evidence" value="ECO:0000318"/>
    <property type="project" value="GO_Central"/>
</dbReference>
<keyword evidence="1 4" id="KW-0963">Cytoplasm</keyword>
<dbReference type="InterPro" id="IPR029055">
    <property type="entry name" value="Ntn_hydrolases_N"/>
</dbReference>
<dbReference type="PIRSF" id="PIRSF001213">
    <property type="entry name" value="Psome_endopept_beta"/>
    <property type="match status" value="1"/>
</dbReference>
<dbReference type="InterPro" id="IPR016295">
    <property type="entry name" value="Proteasome_beta4"/>
</dbReference>
<dbReference type="InParanoid" id="F6PP61"/>
<keyword evidence="2 4" id="KW-0647">Proteasome</keyword>
<dbReference type="PROSITE" id="PS51476">
    <property type="entry name" value="PROTEASOME_BETA_2"/>
    <property type="match status" value="1"/>
</dbReference>
<evidence type="ECO:0000313" key="6">
    <source>
        <dbReference type="Proteomes" id="UP000008144"/>
    </source>
</evidence>
<dbReference type="OMA" id="QPIMRRY"/>
<dbReference type="AlphaFoldDB" id="F6PP61"/>
<dbReference type="EMBL" id="EAAA01002521">
    <property type="status" value="NOT_ANNOTATED_CDS"/>
    <property type="molecule type" value="Genomic_DNA"/>
</dbReference>
<dbReference type="Ensembl" id="ENSCINT00000004728.2">
    <property type="protein sequence ID" value="ENSCINP00000004728.2"/>
    <property type="gene ID" value="ENSCING00000002321.2"/>
</dbReference>
<reference evidence="6" key="1">
    <citation type="journal article" date="2002" name="Science">
        <title>The draft genome of Ciona intestinalis: insights into chordate and vertebrate origins.</title>
        <authorList>
            <person name="Dehal P."/>
            <person name="Satou Y."/>
            <person name="Campbell R.K."/>
            <person name="Chapman J."/>
            <person name="Degnan B."/>
            <person name="De Tomaso A."/>
            <person name="Davidson B."/>
            <person name="Di Gregorio A."/>
            <person name="Gelpke M."/>
            <person name="Goodstein D.M."/>
            <person name="Harafuji N."/>
            <person name="Hastings K.E."/>
            <person name="Ho I."/>
            <person name="Hotta K."/>
            <person name="Huang W."/>
            <person name="Kawashima T."/>
            <person name="Lemaire P."/>
            <person name="Martinez D."/>
            <person name="Meinertzhagen I.A."/>
            <person name="Necula S."/>
            <person name="Nonaka M."/>
            <person name="Putnam N."/>
            <person name="Rash S."/>
            <person name="Saiga H."/>
            <person name="Satake M."/>
            <person name="Terry A."/>
            <person name="Yamada L."/>
            <person name="Wang H.G."/>
            <person name="Awazu S."/>
            <person name="Azumi K."/>
            <person name="Boore J."/>
            <person name="Branno M."/>
            <person name="Chin-Bow S."/>
            <person name="DeSantis R."/>
            <person name="Doyle S."/>
            <person name="Francino P."/>
            <person name="Keys D.N."/>
            <person name="Haga S."/>
            <person name="Hayashi H."/>
            <person name="Hino K."/>
            <person name="Imai K.S."/>
            <person name="Inaba K."/>
            <person name="Kano S."/>
            <person name="Kobayashi K."/>
            <person name="Kobayashi M."/>
            <person name="Lee B.I."/>
            <person name="Makabe K.W."/>
            <person name="Manohar C."/>
            <person name="Matassi G."/>
            <person name="Medina M."/>
            <person name="Mochizuki Y."/>
            <person name="Mount S."/>
            <person name="Morishita T."/>
            <person name="Miura S."/>
            <person name="Nakayama A."/>
            <person name="Nishizaka S."/>
            <person name="Nomoto H."/>
            <person name="Ohta F."/>
            <person name="Oishi K."/>
            <person name="Rigoutsos I."/>
            <person name="Sano M."/>
            <person name="Sasaki A."/>
            <person name="Sasakura Y."/>
            <person name="Shoguchi E."/>
            <person name="Shin-i T."/>
            <person name="Spagnuolo A."/>
            <person name="Stainier D."/>
            <person name="Suzuki M.M."/>
            <person name="Tassy O."/>
            <person name="Takatori N."/>
            <person name="Tokuoka M."/>
            <person name="Yagi K."/>
            <person name="Yoshizaki F."/>
            <person name="Wada S."/>
            <person name="Zhang C."/>
            <person name="Hyatt P.D."/>
            <person name="Larimer F."/>
            <person name="Detter C."/>
            <person name="Doggett N."/>
            <person name="Glavina T."/>
            <person name="Hawkins T."/>
            <person name="Richardson P."/>
            <person name="Lucas S."/>
            <person name="Kohara Y."/>
            <person name="Levine M."/>
            <person name="Satoh N."/>
            <person name="Rokhsar D.S."/>
        </authorList>
    </citation>
    <scope>NUCLEOTIDE SEQUENCE [LARGE SCALE GENOMIC DNA]</scope>
</reference>
<dbReference type="GO" id="GO:0005634">
    <property type="term" value="C:nucleus"/>
    <property type="evidence" value="ECO:0000318"/>
    <property type="project" value="GO_Central"/>
</dbReference>
<dbReference type="Proteomes" id="UP000008144">
    <property type="component" value="Chromosome 7"/>
</dbReference>
<keyword evidence="3 4" id="KW-0539">Nucleus</keyword>
<evidence type="ECO:0000256" key="4">
    <source>
        <dbReference type="PIRNR" id="PIRNR001213"/>
    </source>
</evidence>
<evidence type="ECO:0000256" key="3">
    <source>
        <dbReference type="ARBA" id="ARBA00023242"/>
    </source>
</evidence>
<reference evidence="5" key="2">
    <citation type="journal article" date="2008" name="Genome Biol.">
        <title>Improved genome assembly and evidence-based global gene model set for the chordate Ciona intestinalis: new insight into intron and operon populations.</title>
        <authorList>
            <person name="Satou Y."/>
            <person name="Mineta K."/>
            <person name="Ogasawara M."/>
            <person name="Sasakura Y."/>
            <person name="Shoguchi E."/>
            <person name="Ueno K."/>
            <person name="Yamada L."/>
            <person name="Matsumoto J."/>
            <person name="Wasserscheid J."/>
            <person name="Dewar K."/>
            <person name="Wiley G.B."/>
            <person name="Macmil S.L."/>
            <person name="Roe B.A."/>
            <person name="Zeller R.W."/>
            <person name="Hastings K.E."/>
            <person name="Lemaire P."/>
            <person name="Lindquist E."/>
            <person name="Endo T."/>
            <person name="Hotta K."/>
            <person name="Inaba K."/>
        </authorList>
    </citation>
    <scope>NUCLEOTIDE SEQUENCE [LARGE SCALE GENOMIC DNA]</scope>
    <source>
        <strain evidence="5">wild type</strain>
    </source>
</reference>
<dbReference type="Gene3D" id="3.60.20.10">
    <property type="entry name" value="Glutamine Phosphoribosylpyrophosphate, subunit 1, domain 1"/>
    <property type="match status" value="1"/>
</dbReference>
<dbReference type="HOGENOM" id="CLU_072435_2_0_1"/>
<dbReference type="GO" id="GO:0043161">
    <property type="term" value="P:proteasome-mediated ubiquitin-dependent protein catabolic process"/>
    <property type="evidence" value="ECO:0000318"/>
    <property type="project" value="GO_Central"/>
</dbReference>
<comment type="similarity">
    <text evidence="4">Belongs to the peptidase T1B family.</text>
</comment>
<proteinExistence type="inferred from homology"/>
<sequence length="260" mass="28799">VIMADLMQPFWQGGPSPGLFYEYPGKWSSDVASPSDARNRTSQPTVTGTSVLGLKFTGGVIIAADTLGSYGSMARFRNVSRVMKVNDSTILSAAGDYADFQFIKAEIEQMVIDEEVLNDGFFMSPGAVHSWMTRMLYHRRSKFDPLWNSVTVAGFYNGESFLGSVDKIGIAFKSASVASGFGAYLAQPLMRKAIEDNGDNLSYEKARHVIEECLKVLYYRDARSYNRYEIAVVTKDGVKIEKPSSSKPDWNVANVVRGFE</sequence>
<evidence type="ECO:0000313" key="5">
    <source>
        <dbReference type="Ensembl" id="ENSCINP00000004728.2"/>
    </source>
</evidence>
<dbReference type="GO" id="GO:0019774">
    <property type="term" value="C:proteasome core complex, beta-subunit complex"/>
    <property type="evidence" value="ECO:0000318"/>
    <property type="project" value="GO_Central"/>
</dbReference>
<dbReference type="FunFam" id="3.60.20.10:FF:000014">
    <property type="entry name" value="Proteasome subunit beta type-7"/>
    <property type="match status" value="1"/>
</dbReference>
<dbReference type="PANTHER" id="PTHR32194:SF6">
    <property type="entry name" value="PROTEASOME SUBUNIT BETA"/>
    <property type="match status" value="1"/>
</dbReference>
<dbReference type="CDD" id="cd03760">
    <property type="entry name" value="proteasome_beta_type_4"/>
    <property type="match status" value="1"/>
</dbReference>
<name>F6PP61_CIOIN</name>